<dbReference type="EMBL" id="KN847522">
    <property type="protein sequence ID" value="KIV92751.1"/>
    <property type="molecule type" value="Genomic_DNA"/>
</dbReference>
<comment type="subcellular location">
    <subcellularLocation>
        <location evidence="1">Membrane</location>
        <topology evidence="1">Multi-pass membrane protein</topology>
    </subcellularLocation>
</comment>
<dbReference type="OrthoDB" id="10267969at2759"/>
<keyword evidence="3 6" id="KW-0812">Transmembrane</keyword>
<evidence type="ECO:0000256" key="7">
    <source>
        <dbReference type="SAM" id="MobiDB-lite"/>
    </source>
</evidence>
<accession>A0A0D1XWY3</accession>
<proteinExistence type="inferred from homology"/>
<dbReference type="PANTHER" id="PTHR11266">
    <property type="entry name" value="PEROXISOMAL MEMBRANE PROTEIN 2, PXMP2 MPV17"/>
    <property type="match status" value="1"/>
</dbReference>
<dbReference type="InterPro" id="IPR007248">
    <property type="entry name" value="Mpv17_PMP22"/>
</dbReference>
<evidence type="ECO:0000313" key="8">
    <source>
        <dbReference type="EMBL" id="KIV92751.1"/>
    </source>
</evidence>
<dbReference type="PANTHER" id="PTHR11266:SF80">
    <property type="entry name" value="PEROXISOMAL MEMBRANE PROTEIN 2"/>
    <property type="match status" value="1"/>
</dbReference>
<evidence type="ECO:0000313" key="9">
    <source>
        <dbReference type="Proteomes" id="UP000054302"/>
    </source>
</evidence>
<dbReference type="Proteomes" id="UP000054302">
    <property type="component" value="Unassembled WGS sequence"/>
</dbReference>
<evidence type="ECO:0000256" key="1">
    <source>
        <dbReference type="ARBA" id="ARBA00004141"/>
    </source>
</evidence>
<dbReference type="RefSeq" id="XP_016224325.1">
    <property type="nucleotide sequence ID" value="XM_016368537.1"/>
</dbReference>
<dbReference type="STRING" id="212818.A0A0D1XWY3"/>
<sequence length="188" mass="20738">MSSRLVTVTLQGAVLAALSNIIAQGLTAYQSTVPYSFDYTAFLHMVLLAIIQTPPNYKWQIALENNFPGYPPKRPATTDKDKDERPPTEETQSLSVTNTVIKFILDQTFGAVVNNVMFLVGISLLRGAGLANTINALQRDFWTMLKAGYAFWPFVTLTNLLVVPVEQRMLVGSLAGLAWGVFVNLLEL</sequence>
<reference evidence="8 9" key="1">
    <citation type="submission" date="2015-01" db="EMBL/GenBank/DDBJ databases">
        <title>The Genome Sequence of Exophiala mesophila CBS40295.</title>
        <authorList>
            <consortium name="The Broad Institute Genomics Platform"/>
            <person name="Cuomo C."/>
            <person name="de Hoog S."/>
            <person name="Gorbushina A."/>
            <person name="Stielow B."/>
            <person name="Teixiera M."/>
            <person name="Abouelleil A."/>
            <person name="Chapman S.B."/>
            <person name="Priest M."/>
            <person name="Young S.K."/>
            <person name="Wortman J."/>
            <person name="Nusbaum C."/>
            <person name="Birren B."/>
        </authorList>
    </citation>
    <scope>NUCLEOTIDE SEQUENCE [LARGE SCALE GENOMIC DNA]</scope>
    <source>
        <strain evidence="8 9">CBS 40295</strain>
    </source>
</reference>
<feature type="transmembrane region" description="Helical" evidence="6">
    <location>
        <begin position="141"/>
        <end position="162"/>
    </location>
</feature>
<dbReference type="GO" id="GO:0005778">
    <property type="term" value="C:peroxisomal membrane"/>
    <property type="evidence" value="ECO:0007669"/>
    <property type="project" value="TreeGrafter"/>
</dbReference>
<dbReference type="Pfam" id="PF04117">
    <property type="entry name" value="Mpv17_PMP22"/>
    <property type="match status" value="1"/>
</dbReference>
<dbReference type="AlphaFoldDB" id="A0A0D1XWY3"/>
<gene>
    <name evidence="8" type="ORF">PV10_04020</name>
</gene>
<evidence type="ECO:0000256" key="5">
    <source>
        <dbReference type="ARBA" id="ARBA00023136"/>
    </source>
</evidence>
<evidence type="ECO:0000256" key="6">
    <source>
        <dbReference type="RuleBase" id="RU363053"/>
    </source>
</evidence>
<keyword evidence="9" id="KW-1185">Reference proteome</keyword>
<evidence type="ECO:0000256" key="4">
    <source>
        <dbReference type="ARBA" id="ARBA00022989"/>
    </source>
</evidence>
<dbReference type="OMA" id="NTLLFIC"/>
<keyword evidence="5 6" id="KW-0472">Membrane</keyword>
<comment type="similarity">
    <text evidence="2 6">Belongs to the peroxisomal membrane protein PXMP2/4 family.</text>
</comment>
<name>A0A0D1XWY3_EXOME</name>
<protein>
    <submittedName>
        <fullName evidence="8">Uncharacterized protein</fullName>
    </submittedName>
</protein>
<dbReference type="GeneID" id="27321865"/>
<feature type="transmembrane region" description="Helical" evidence="6">
    <location>
        <begin position="169"/>
        <end position="186"/>
    </location>
</feature>
<dbReference type="HOGENOM" id="CLU_049109_3_1_1"/>
<dbReference type="VEuPathDB" id="FungiDB:PV10_04020"/>
<feature type="transmembrane region" description="Helical" evidence="6">
    <location>
        <begin position="109"/>
        <end position="129"/>
    </location>
</feature>
<feature type="compositionally biased region" description="Basic and acidic residues" evidence="7">
    <location>
        <begin position="76"/>
        <end position="88"/>
    </location>
</feature>
<feature type="transmembrane region" description="Helical" evidence="6">
    <location>
        <begin position="33"/>
        <end position="51"/>
    </location>
</feature>
<keyword evidence="4 6" id="KW-1133">Transmembrane helix</keyword>
<feature type="region of interest" description="Disordered" evidence="7">
    <location>
        <begin position="70"/>
        <end position="92"/>
    </location>
</feature>
<evidence type="ECO:0000256" key="3">
    <source>
        <dbReference type="ARBA" id="ARBA00022692"/>
    </source>
</evidence>
<evidence type="ECO:0000256" key="2">
    <source>
        <dbReference type="ARBA" id="ARBA00006824"/>
    </source>
</evidence>
<organism evidence="8 9">
    <name type="scientific">Exophiala mesophila</name>
    <name type="common">Black yeast-like fungus</name>
    <dbReference type="NCBI Taxonomy" id="212818"/>
    <lineage>
        <taxon>Eukaryota</taxon>
        <taxon>Fungi</taxon>
        <taxon>Dikarya</taxon>
        <taxon>Ascomycota</taxon>
        <taxon>Pezizomycotina</taxon>
        <taxon>Eurotiomycetes</taxon>
        <taxon>Chaetothyriomycetidae</taxon>
        <taxon>Chaetothyriales</taxon>
        <taxon>Herpotrichiellaceae</taxon>
        <taxon>Exophiala</taxon>
    </lineage>
</organism>